<name>A0A645FKD8_9ZZZZ</name>
<accession>A0A645FKD8</accession>
<comment type="caution">
    <text evidence="1">The sequence shown here is derived from an EMBL/GenBank/DDBJ whole genome shotgun (WGS) entry which is preliminary data.</text>
</comment>
<protein>
    <recommendedName>
        <fullName evidence="2">TonB-dependent receptor-like beta-barrel domain-containing protein</fullName>
    </recommendedName>
</protein>
<dbReference type="EMBL" id="VSSQ01059069">
    <property type="protein sequence ID" value="MPN12673.1"/>
    <property type="molecule type" value="Genomic_DNA"/>
</dbReference>
<organism evidence="1">
    <name type="scientific">bioreactor metagenome</name>
    <dbReference type="NCBI Taxonomy" id="1076179"/>
    <lineage>
        <taxon>unclassified sequences</taxon>
        <taxon>metagenomes</taxon>
        <taxon>ecological metagenomes</taxon>
    </lineage>
</organism>
<sequence length="118" mass="13949">MSWNQNKNLTTNTQFKTSGWNHNLALFVYPFENHTIGFNWDDVSSKTLNESYRNAFYDLSYQYTWAKKKIDFELKWLNIADKKLYEVIAVDAATNSISRTAINIRPSQVMFTVKFNFK</sequence>
<dbReference type="AlphaFoldDB" id="A0A645FKD8"/>
<reference evidence="1" key="1">
    <citation type="submission" date="2019-08" db="EMBL/GenBank/DDBJ databases">
        <authorList>
            <person name="Kucharzyk K."/>
            <person name="Murdoch R.W."/>
            <person name="Higgins S."/>
            <person name="Loffler F."/>
        </authorList>
    </citation>
    <scope>NUCLEOTIDE SEQUENCE</scope>
</reference>
<gene>
    <name evidence="1" type="ORF">SDC9_159992</name>
</gene>
<evidence type="ECO:0008006" key="2">
    <source>
        <dbReference type="Google" id="ProtNLM"/>
    </source>
</evidence>
<evidence type="ECO:0000313" key="1">
    <source>
        <dbReference type="EMBL" id="MPN12673.1"/>
    </source>
</evidence>
<proteinExistence type="predicted"/>